<dbReference type="PANTHER" id="PTHR36074">
    <property type="entry name" value="ISOPENTENYL-DIPHOSPHATE DELTA-ISOMERASE"/>
    <property type="match status" value="1"/>
</dbReference>
<protein>
    <submittedName>
        <fullName evidence="1">Uncharacterized protein</fullName>
    </submittedName>
</protein>
<name>A0A7S0RQA9_9CHLO</name>
<dbReference type="EMBL" id="HBFB01020986">
    <property type="protein sequence ID" value="CAD8684488.1"/>
    <property type="molecule type" value="Transcribed_RNA"/>
</dbReference>
<dbReference type="PANTHER" id="PTHR36074:SF1">
    <property type="entry name" value="ISOPENTENYL-DIPHOSPHATE DELTA-ISOMERASE"/>
    <property type="match status" value="1"/>
</dbReference>
<gene>
    <name evidence="1" type="ORF">CLEI1391_LOCUS11810</name>
</gene>
<proteinExistence type="predicted"/>
<reference evidence="1" key="1">
    <citation type="submission" date="2021-01" db="EMBL/GenBank/DDBJ databases">
        <authorList>
            <person name="Corre E."/>
            <person name="Pelletier E."/>
            <person name="Niang G."/>
            <person name="Scheremetjew M."/>
            <person name="Finn R."/>
            <person name="Kale V."/>
            <person name="Holt S."/>
            <person name="Cochrane G."/>
            <person name="Meng A."/>
            <person name="Brown T."/>
            <person name="Cohen L."/>
        </authorList>
    </citation>
    <scope>NUCLEOTIDE SEQUENCE</scope>
    <source>
        <strain evidence="1">SAG 11-49</strain>
    </source>
</reference>
<sequence>MLPRAVGTVASKPGLASLLEGALSDGCVKIAASAAAAAIAAPSIAHIVAPVVLADAALASSSFSFRRPLLLAEPDTGELKSILSVFHPRAILQVLAKNVGVSALVRFNIYMVELLDHENRAHELEAQGQAVPEPPSFPDMGKQAVIGAKNAVRELAVRLVRRVYEHAAVWRLGARRAEPFLRDAVAWIAHVLAPMHRSLPTAARATKYGFAMLHGNALFYAADCTVASAIQLHGLREELRRKQPLKAAGTVARVVVIQVVRCGTVLVVTSVFAALGSLAKPGIGTKIGWLGTDHLTNHMVWMLVKKSGI</sequence>
<organism evidence="1">
    <name type="scientific">Chlamydomonas leiostraca</name>
    <dbReference type="NCBI Taxonomy" id="1034604"/>
    <lineage>
        <taxon>Eukaryota</taxon>
        <taxon>Viridiplantae</taxon>
        <taxon>Chlorophyta</taxon>
        <taxon>core chlorophytes</taxon>
        <taxon>Chlorophyceae</taxon>
        <taxon>CS clade</taxon>
        <taxon>Chlamydomonadales</taxon>
        <taxon>Chlamydomonadaceae</taxon>
        <taxon>Chlamydomonas</taxon>
    </lineage>
</organism>
<evidence type="ECO:0000313" key="1">
    <source>
        <dbReference type="EMBL" id="CAD8684488.1"/>
    </source>
</evidence>
<accession>A0A7S0RQA9</accession>
<dbReference type="AlphaFoldDB" id="A0A7S0RQA9"/>